<keyword evidence="5" id="KW-0479">Metal-binding</keyword>
<name>A0A964XQM0_9PROT</name>
<keyword evidence="4" id="KW-0949">S-adenosyl-L-methionine</keyword>
<dbReference type="AlphaFoldDB" id="A0A964XQM0"/>
<keyword evidence="7" id="KW-0411">Iron-sulfur</keyword>
<keyword evidence="6" id="KW-0408">Iron</keyword>
<evidence type="ECO:0000256" key="5">
    <source>
        <dbReference type="ARBA" id="ARBA00022723"/>
    </source>
</evidence>
<dbReference type="GO" id="GO:0051539">
    <property type="term" value="F:4 iron, 4 sulfur cluster binding"/>
    <property type="evidence" value="ECO:0007669"/>
    <property type="project" value="UniProtKB-KW"/>
</dbReference>
<evidence type="ECO:0000256" key="6">
    <source>
        <dbReference type="ARBA" id="ARBA00023004"/>
    </source>
</evidence>
<evidence type="ECO:0000256" key="3">
    <source>
        <dbReference type="ARBA" id="ARBA00022552"/>
    </source>
</evidence>
<dbReference type="InterPro" id="IPR007197">
    <property type="entry name" value="rSAM"/>
</dbReference>
<dbReference type="Pfam" id="PF21016">
    <property type="entry name" value="RlmN_N"/>
    <property type="match status" value="1"/>
</dbReference>
<evidence type="ECO:0000256" key="4">
    <source>
        <dbReference type="ARBA" id="ARBA00022691"/>
    </source>
</evidence>
<accession>A0A964XQM0</accession>
<evidence type="ECO:0000313" key="9">
    <source>
        <dbReference type="EMBL" id="NBN88353.1"/>
    </source>
</evidence>
<reference evidence="9" key="1">
    <citation type="submission" date="2018-10" db="EMBL/GenBank/DDBJ databases">
        <title>Iterative Subtractive Binning of Freshwater Chronoseries Metagenomes Recovers Nearly Complete Genomes from over Four Hundred Novel Species.</title>
        <authorList>
            <person name="Rodriguez-R L.M."/>
            <person name="Tsementzi D."/>
            <person name="Luo C."/>
            <person name="Konstantinidis K.T."/>
        </authorList>
    </citation>
    <scope>NUCLEOTIDE SEQUENCE</scope>
    <source>
        <strain evidence="9">WB7_6_001</strain>
    </source>
</reference>
<dbReference type="Gene3D" id="3.20.20.70">
    <property type="entry name" value="Aldolase class I"/>
    <property type="match status" value="1"/>
</dbReference>
<dbReference type="GO" id="GO:0046872">
    <property type="term" value="F:metal ion binding"/>
    <property type="evidence" value="ECO:0007669"/>
    <property type="project" value="UniProtKB-KW"/>
</dbReference>
<dbReference type="InterPro" id="IPR048641">
    <property type="entry name" value="RlmN_N"/>
</dbReference>
<organism evidence="9 10">
    <name type="scientific">Candidatus Fonsibacter lacus</name>
    <dbReference type="NCBI Taxonomy" id="2576439"/>
    <lineage>
        <taxon>Bacteria</taxon>
        <taxon>Pseudomonadati</taxon>
        <taxon>Pseudomonadota</taxon>
        <taxon>Alphaproteobacteria</taxon>
        <taxon>Candidatus Pelagibacterales</taxon>
        <taxon>Candidatus Pelagibacterales incertae sedis</taxon>
        <taxon>Candidatus Fonsibacter</taxon>
    </lineage>
</organism>
<dbReference type="InterPro" id="IPR040072">
    <property type="entry name" value="Methyltransferase_A"/>
</dbReference>
<evidence type="ECO:0000259" key="8">
    <source>
        <dbReference type="PROSITE" id="PS51918"/>
    </source>
</evidence>
<dbReference type="GO" id="GO:0030488">
    <property type="term" value="P:tRNA methylation"/>
    <property type="evidence" value="ECO:0007669"/>
    <property type="project" value="TreeGrafter"/>
</dbReference>
<proteinExistence type="predicted"/>
<dbReference type="GO" id="GO:0003824">
    <property type="term" value="F:catalytic activity"/>
    <property type="evidence" value="ECO:0007669"/>
    <property type="project" value="InterPro"/>
</dbReference>
<dbReference type="Proteomes" id="UP000713222">
    <property type="component" value="Unassembled WGS sequence"/>
</dbReference>
<dbReference type="PROSITE" id="PS51918">
    <property type="entry name" value="RADICAL_SAM"/>
    <property type="match status" value="1"/>
</dbReference>
<dbReference type="Gene3D" id="1.10.150.530">
    <property type="match status" value="1"/>
</dbReference>
<dbReference type="PANTHER" id="PTHR30544:SF5">
    <property type="entry name" value="RADICAL SAM CORE DOMAIN-CONTAINING PROTEIN"/>
    <property type="match status" value="1"/>
</dbReference>
<dbReference type="InterPro" id="IPR013785">
    <property type="entry name" value="Aldolase_TIM"/>
</dbReference>
<dbReference type="SFLD" id="SFLDS00029">
    <property type="entry name" value="Radical_SAM"/>
    <property type="match status" value="1"/>
</dbReference>
<feature type="domain" description="Radical SAM core" evidence="8">
    <location>
        <begin position="103"/>
        <end position="176"/>
    </location>
</feature>
<dbReference type="SUPFAM" id="SSF102114">
    <property type="entry name" value="Radical SAM enzymes"/>
    <property type="match status" value="1"/>
</dbReference>
<gene>
    <name evidence="9" type="ORF">EBV32_04635</name>
</gene>
<keyword evidence="3" id="KW-0698">rRNA processing</keyword>
<protein>
    <submittedName>
        <fullName evidence="9">23S rRNA (Adenine(2503)-C(2))-methyltransferase RlmN</fullName>
    </submittedName>
</protein>
<evidence type="ECO:0000256" key="1">
    <source>
        <dbReference type="ARBA" id="ARBA00001966"/>
    </source>
</evidence>
<evidence type="ECO:0000313" key="10">
    <source>
        <dbReference type="Proteomes" id="UP000713222"/>
    </source>
</evidence>
<sequence>MSLKNFFDFNFQTLKQFLLTDLKIEEKKSSMRAKQLWQAVYKKGLLEFNYLTTLPVELRDELTSKLTLTKPKIADTQTSNDGTIKWLIELLDGNKVECVFIPEKTRGTLCISSQVGCTLNCRFCHTGTQRLVKNLNFSEIVNQVMIAKEQLDDWKEQKIITNIVLMGMGEPFYNYD</sequence>
<dbReference type="EMBL" id="RGET01000100">
    <property type="protein sequence ID" value="NBN88353.1"/>
    <property type="molecule type" value="Genomic_DNA"/>
</dbReference>
<evidence type="ECO:0000256" key="7">
    <source>
        <dbReference type="ARBA" id="ARBA00023014"/>
    </source>
</evidence>
<comment type="cofactor">
    <cofactor evidence="1">
        <name>[4Fe-4S] cluster</name>
        <dbReference type="ChEBI" id="CHEBI:49883"/>
    </cofactor>
</comment>
<evidence type="ECO:0000256" key="2">
    <source>
        <dbReference type="ARBA" id="ARBA00022485"/>
    </source>
</evidence>
<dbReference type="PANTHER" id="PTHR30544">
    <property type="entry name" value="23S RRNA METHYLTRANSFERASE"/>
    <property type="match status" value="1"/>
</dbReference>
<comment type="caution">
    <text evidence="9">The sequence shown here is derived from an EMBL/GenBank/DDBJ whole genome shotgun (WGS) entry which is preliminary data.</text>
</comment>
<dbReference type="InterPro" id="IPR058240">
    <property type="entry name" value="rSAM_sf"/>
</dbReference>
<dbReference type="GO" id="GO:0070475">
    <property type="term" value="P:rRNA base methylation"/>
    <property type="evidence" value="ECO:0007669"/>
    <property type="project" value="TreeGrafter"/>
</dbReference>
<feature type="non-terminal residue" evidence="9">
    <location>
        <position position="176"/>
    </location>
</feature>
<keyword evidence="2" id="KW-0004">4Fe-4S</keyword>